<dbReference type="InterPro" id="IPR018306">
    <property type="entry name" value="Phage_T5_Orf172_DNA-bd"/>
</dbReference>
<evidence type="ECO:0000313" key="3">
    <source>
        <dbReference type="Proteomes" id="UP000248886"/>
    </source>
</evidence>
<comment type="caution">
    <text evidence="2">The sequence shown here is derived from an EMBL/GenBank/DDBJ whole genome shotgun (WGS) entry which is preliminary data.</text>
</comment>
<dbReference type="EMBL" id="QKQP01000005">
    <property type="protein sequence ID" value="PZD80808.1"/>
    <property type="molecule type" value="Genomic_DNA"/>
</dbReference>
<evidence type="ECO:0000313" key="2">
    <source>
        <dbReference type="EMBL" id="PZD80808.1"/>
    </source>
</evidence>
<dbReference type="AlphaFoldDB" id="A0A2W1K245"/>
<name>A0A2W1K245_ACIFR</name>
<proteinExistence type="predicted"/>
<sequence length="161" mass="18199">MLYHEKAGWGEGKDMASVIYLMTNVAMPGLVKIGKTDSADTLNARLRDLYNTSVPLPFEWYFAAQVDDADTLERKLHSLFGEFRVNTKRAFFRVDPEKVVIAVTIGSYQEINVFSQAGDADEQRVTCHLEESYWVRSCLLMLTNSQQAFLHIVGSLNSDDP</sequence>
<organism evidence="2 3">
    <name type="scientific">Acidithiobacillus ferrooxidans</name>
    <name type="common">Thiobacillus ferrooxidans</name>
    <dbReference type="NCBI Taxonomy" id="920"/>
    <lineage>
        <taxon>Bacteria</taxon>
        <taxon>Pseudomonadati</taxon>
        <taxon>Pseudomonadota</taxon>
        <taxon>Acidithiobacillia</taxon>
        <taxon>Acidithiobacillales</taxon>
        <taxon>Acidithiobacillaceae</taxon>
        <taxon>Acidithiobacillus</taxon>
    </lineage>
</organism>
<protein>
    <submittedName>
        <fullName evidence="2">GIY-YIG nuclease family protein</fullName>
    </submittedName>
</protein>
<evidence type="ECO:0000259" key="1">
    <source>
        <dbReference type="SMART" id="SM00974"/>
    </source>
</evidence>
<dbReference type="Proteomes" id="UP000248886">
    <property type="component" value="Unassembled WGS sequence"/>
</dbReference>
<dbReference type="Pfam" id="PF10544">
    <property type="entry name" value="T5orf172"/>
    <property type="match status" value="1"/>
</dbReference>
<gene>
    <name evidence="2" type="ORF">DN052_10305</name>
</gene>
<feature type="domain" description="Bacteriophage T5 Orf172 DNA-binding" evidence="1">
    <location>
        <begin position="25"/>
        <end position="106"/>
    </location>
</feature>
<dbReference type="OrthoDB" id="8265034at2"/>
<accession>A0A2W1K245</accession>
<reference evidence="2 3" key="1">
    <citation type="submission" date="2018-06" db="EMBL/GenBank/DDBJ databases">
        <title>Draft sequence of Acidithiobacillus ferrooxidans CCM 4253.</title>
        <authorList>
            <person name="Moya-Beltran A."/>
            <person name="Castro M."/>
            <person name="Covarrubias P.C."/>
            <person name="Issotta F."/>
            <person name="Janiczek O."/>
            <person name="Mandl M."/>
            <person name="Kucera J."/>
            <person name="Quatrini R."/>
        </authorList>
    </citation>
    <scope>NUCLEOTIDE SEQUENCE [LARGE SCALE GENOMIC DNA]</scope>
    <source>
        <strain evidence="2 3">CCM 4253</strain>
    </source>
</reference>
<dbReference type="SMART" id="SM00974">
    <property type="entry name" value="T5orf172"/>
    <property type="match status" value="1"/>
</dbReference>